<keyword evidence="6 8" id="KW-0862">Zinc</keyword>
<evidence type="ECO:0000256" key="6">
    <source>
        <dbReference type="ARBA" id="ARBA00022833"/>
    </source>
</evidence>
<evidence type="ECO:0000313" key="11">
    <source>
        <dbReference type="Proteomes" id="UP000247792"/>
    </source>
</evidence>
<feature type="domain" description="CMP/dCMP-type deaminase" evidence="9">
    <location>
        <begin position="18"/>
        <end position="129"/>
    </location>
</feature>
<proteinExistence type="inferred from homology"/>
<evidence type="ECO:0000259" key="9">
    <source>
        <dbReference type="PROSITE" id="PS51747"/>
    </source>
</evidence>
<feature type="binding site" evidence="8">
    <location>
        <position position="69"/>
    </location>
    <ligand>
        <name>Zn(2+)</name>
        <dbReference type="ChEBI" id="CHEBI:29105"/>
        <note>catalytic</note>
    </ligand>
</feature>
<evidence type="ECO:0000256" key="8">
    <source>
        <dbReference type="HAMAP-Rule" id="MF_00972"/>
    </source>
</evidence>
<keyword evidence="11" id="KW-1185">Reference proteome</keyword>
<dbReference type="AlphaFoldDB" id="A0A318JFL8"/>
<dbReference type="FunFam" id="3.40.140.10:FF:000005">
    <property type="entry name" value="tRNA-specific adenosine deaminase"/>
    <property type="match status" value="1"/>
</dbReference>
<keyword evidence="5 8" id="KW-0378">Hydrolase</keyword>
<feature type="binding site" evidence="8">
    <location>
        <position position="99"/>
    </location>
    <ligand>
        <name>Zn(2+)</name>
        <dbReference type="ChEBI" id="CHEBI:29105"/>
        <note>catalytic</note>
    </ligand>
</feature>
<keyword evidence="4 8" id="KW-0479">Metal-binding</keyword>
<evidence type="ECO:0000313" key="10">
    <source>
        <dbReference type="EMBL" id="PXX47277.1"/>
    </source>
</evidence>
<dbReference type="InterPro" id="IPR002125">
    <property type="entry name" value="CMP_dCMP_dom"/>
</dbReference>
<dbReference type="EC" id="3.5.4.33" evidence="8"/>
<dbReference type="Gene3D" id="3.40.140.10">
    <property type="entry name" value="Cytidine Deaminase, domain 2"/>
    <property type="match status" value="1"/>
</dbReference>
<dbReference type="Pfam" id="PF00383">
    <property type="entry name" value="dCMP_cyt_deam_1"/>
    <property type="match status" value="1"/>
</dbReference>
<comment type="subunit">
    <text evidence="2 8">Homodimer.</text>
</comment>
<name>A0A318JFL8_9BURK</name>
<dbReference type="EMBL" id="QJKB01000001">
    <property type="protein sequence ID" value="PXX47277.1"/>
    <property type="molecule type" value="Genomic_DNA"/>
</dbReference>
<dbReference type="OrthoDB" id="9802676at2"/>
<dbReference type="PROSITE" id="PS51747">
    <property type="entry name" value="CYT_DCMP_DEAMINASES_2"/>
    <property type="match status" value="1"/>
</dbReference>
<sequence length="182" mass="19643">MADEQNLPPQGEQNQQSLRDVQFMQAAYQQARLAWNEGEVPVGAVVVKDGVIIASGYNRPIGKHDPTAHAEIMALRAAAELIGNYRLPGCELYVTLEPCMMCAGAMMHARLARVIYAASDPKTGVAGSLLNVFEHGQLNHHTQVSSGVLADECSSLLKDFFAHRRAAALQKKLSATESSSPT</sequence>
<dbReference type="GO" id="GO:0002100">
    <property type="term" value="P:tRNA wobble adenosine to inosine editing"/>
    <property type="evidence" value="ECO:0007669"/>
    <property type="project" value="UniProtKB-UniRule"/>
</dbReference>
<dbReference type="PROSITE" id="PS00903">
    <property type="entry name" value="CYT_DCMP_DEAMINASES_1"/>
    <property type="match status" value="1"/>
</dbReference>
<keyword evidence="3 8" id="KW-0819">tRNA processing</keyword>
<protein>
    <recommendedName>
        <fullName evidence="8">tRNA-specific adenosine deaminase</fullName>
        <ecNumber evidence="8">3.5.4.33</ecNumber>
    </recommendedName>
</protein>
<dbReference type="SUPFAM" id="SSF53927">
    <property type="entry name" value="Cytidine deaminase-like"/>
    <property type="match status" value="1"/>
</dbReference>
<comment type="caution">
    <text evidence="10">The sequence shown here is derived from an EMBL/GenBank/DDBJ whole genome shotgun (WGS) entry which is preliminary data.</text>
</comment>
<dbReference type="GO" id="GO:0052717">
    <property type="term" value="F:tRNA-specific adenosine-34 deaminase activity"/>
    <property type="evidence" value="ECO:0007669"/>
    <property type="project" value="UniProtKB-UniRule"/>
</dbReference>
<dbReference type="PANTHER" id="PTHR11079:SF202">
    <property type="entry name" value="TRNA-SPECIFIC ADENOSINE DEAMINASE"/>
    <property type="match status" value="1"/>
</dbReference>
<dbReference type="CDD" id="cd01285">
    <property type="entry name" value="nucleoside_deaminase"/>
    <property type="match status" value="1"/>
</dbReference>
<dbReference type="NCBIfam" id="NF008113">
    <property type="entry name" value="PRK10860.1"/>
    <property type="match status" value="1"/>
</dbReference>
<dbReference type="InterPro" id="IPR028883">
    <property type="entry name" value="tRNA_aden_deaminase"/>
</dbReference>
<reference evidence="10 11" key="1">
    <citation type="submission" date="2018-05" db="EMBL/GenBank/DDBJ databases">
        <title>Genomic Encyclopedia of Type Strains, Phase IV (KMG-IV): sequencing the most valuable type-strain genomes for metagenomic binning, comparative biology and taxonomic classification.</title>
        <authorList>
            <person name="Goeker M."/>
        </authorList>
    </citation>
    <scope>NUCLEOTIDE SEQUENCE [LARGE SCALE GENOMIC DNA]</scope>
    <source>
        <strain evidence="10 11">DSM 19792</strain>
    </source>
</reference>
<comment type="function">
    <text evidence="8">Catalyzes the deamination of adenosine to inosine at the wobble position 34 of tRNA(Arg2).</text>
</comment>
<comment type="cofactor">
    <cofactor evidence="8">
        <name>Zn(2+)</name>
        <dbReference type="ChEBI" id="CHEBI:29105"/>
    </cofactor>
    <text evidence="8">Binds 1 zinc ion per subunit.</text>
</comment>
<comment type="catalytic activity">
    <reaction evidence="7 8">
        <text>adenosine(34) in tRNA + H2O + H(+) = inosine(34) in tRNA + NH4(+)</text>
        <dbReference type="Rhea" id="RHEA:43168"/>
        <dbReference type="Rhea" id="RHEA-COMP:10373"/>
        <dbReference type="Rhea" id="RHEA-COMP:10374"/>
        <dbReference type="ChEBI" id="CHEBI:15377"/>
        <dbReference type="ChEBI" id="CHEBI:15378"/>
        <dbReference type="ChEBI" id="CHEBI:28938"/>
        <dbReference type="ChEBI" id="CHEBI:74411"/>
        <dbReference type="ChEBI" id="CHEBI:82852"/>
        <dbReference type="EC" id="3.5.4.33"/>
    </reaction>
</comment>
<gene>
    <name evidence="8" type="primary">tadA</name>
    <name evidence="10" type="ORF">DFR42_101854</name>
</gene>
<dbReference type="RefSeq" id="WP_110253668.1">
    <property type="nucleotide sequence ID" value="NZ_QJKB01000001.1"/>
</dbReference>
<dbReference type="InterPro" id="IPR016193">
    <property type="entry name" value="Cytidine_deaminase-like"/>
</dbReference>
<dbReference type="Proteomes" id="UP000247792">
    <property type="component" value="Unassembled WGS sequence"/>
</dbReference>
<evidence type="ECO:0000256" key="3">
    <source>
        <dbReference type="ARBA" id="ARBA00022694"/>
    </source>
</evidence>
<evidence type="ECO:0000256" key="5">
    <source>
        <dbReference type="ARBA" id="ARBA00022801"/>
    </source>
</evidence>
<evidence type="ECO:0000256" key="1">
    <source>
        <dbReference type="ARBA" id="ARBA00010669"/>
    </source>
</evidence>
<dbReference type="InterPro" id="IPR016192">
    <property type="entry name" value="APOBEC/CMP_deaminase_Zn-bd"/>
</dbReference>
<accession>A0A318JFL8</accession>
<evidence type="ECO:0000256" key="4">
    <source>
        <dbReference type="ARBA" id="ARBA00022723"/>
    </source>
</evidence>
<evidence type="ECO:0000256" key="2">
    <source>
        <dbReference type="ARBA" id="ARBA00011738"/>
    </source>
</evidence>
<dbReference type="HAMAP" id="MF_00972">
    <property type="entry name" value="tRNA_aden_deaminase"/>
    <property type="match status" value="1"/>
</dbReference>
<dbReference type="PANTHER" id="PTHR11079">
    <property type="entry name" value="CYTOSINE DEAMINASE FAMILY MEMBER"/>
    <property type="match status" value="1"/>
</dbReference>
<evidence type="ECO:0000256" key="7">
    <source>
        <dbReference type="ARBA" id="ARBA00048045"/>
    </source>
</evidence>
<feature type="binding site" evidence="8">
    <location>
        <position position="102"/>
    </location>
    <ligand>
        <name>Zn(2+)</name>
        <dbReference type="ChEBI" id="CHEBI:29105"/>
        <note>catalytic</note>
    </ligand>
</feature>
<feature type="active site" description="Proton donor" evidence="8">
    <location>
        <position position="71"/>
    </location>
</feature>
<organism evidence="10 11">
    <name type="scientific">Undibacterium pigrum</name>
    <dbReference type="NCBI Taxonomy" id="401470"/>
    <lineage>
        <taxon>Bacteria</taxon>
        <taxon>Pseudomonadati</taxon>
        <taxon>Pseudomonadota</taxon>
        <taxon>Betaproteobacteria</taxon>
        <taxon>Burkholderiales</taxon>
        <taxon>Oxalobacteraceae</taxon>
        <taxon>Undibacterium</taxon>
    </lineage>
</organism>
<comment type="similarity">
    <text evidence="1">Belongs to the cytidine and deoxycytidylate deaminase family. ADAT2 subfamily.</text>
</comment>
<dbReference type="GO" id="GO:0008270">
    <property type="term" value="F:zinc ion binding"/>
    <property type="evidence" value="ECO:0007669"/>
    <property type="project" value="UniProtKB-UniRule"/>
</dbReference>